<evidence type="ECO:0000256" key="4">
    <source>
        <dbReference type="ARBA" id="ARBA00023004"/>
    </source>
</evidence>
<name>A0A0F9MYM3_9ZZZZ</name>
<dbReference type="EMBL" id="LAZR01004033">
    <property type="protein sequence ID" value="KKN12430.1"/>
    <property type="molecule type" value="Genomic_DNA"/>
</dbReference>
<evidence type="ECO:0000256" key="2">
    <source>
        <dbReference type="ARBA" id="ARBA00022723"/>
    </source>
</evidence>
<proteinExistence type="predicted"/>
<reference evidence="7" key="1">
    <citation type="journal article" date="2015" name="Nature">
        <title>Complex archaea that bridge the gap between prokaryotes and eukaryotes.</title>
        <authorList>
            <person name="Spang A."/>
            <person name="Saw J.H."/>
            <person name="Jorgensen S.L."/>
            <person name="Zaremba-Niedzwiedzka K."/>
            <person name="Martijn J."/>
            <person name="Lind A.E."/>
            <person name="van Eijk R."/>
            <person name="Schleper C."/>
            <person name="Guy L."/>
            <person name="Ettema T.J."/>
        </authorList>
    </citation>
    <scope>NUCLEOTIDE SEQUENCE</scope>
</reference>
<comment type="caution">
    <text evidence="7">The sequence shown here is derived from an EMBL/GenBank/DDBJ whole genome shotgun (WGS) entry which is preliminary data.</text>
</comment>
<evidence type="ECO:0000256" key="3">
    <source>
        <dbReference type="ARBA" id="ARBA00023002"/>
    </source>
</evidence>
<feature type="domain" description="Cysteine-rich" evidence="6">
    <location>
        <begin position="11"/>
        <end position="92"/>
    </location>
</feature>
<dbReference type="GO" id="GO:0016491">
    <property type="term" value="F:oxidoreductase activity"/>
    <property type="evidence" value="ECO:0007669"/>
    <property type="project" value="UniProtKB-KW"/>
</dbReference>
<accession>A0A0F9MYM3</accession>
<evidence type="ECO:0000313" key="7">
    <source>
        <dbReference type="EMBL" id="KKN12430.1"/>
    </source>
</evidence>
<keyword evidence="1" id="KW-0004">4Fe-4S</keyword>
<evidence type="ECO:0000259" key="6">
    <source>
        <dbReference type="Pfam" id="PF02754"/>
    </source>
</evidence>
<keyword evidence="2" id="KW-0479">Metal-binding</keyword>
<gene>
    <name evidence="7" type="ORF">LCGC14_1016540</name>
</gene>
<dbReference type="PANTHER" id="PTHR43255:SF1">
    <property type="entry name" value="IRON-SULFUR-BINDING OXIDOREDUCTASE FADF-RELATED"/>
    <property type="match status" value="1"/>
</dbReference>
<dbReference type="Gene3D" id="1.20.1050.140">
    <property type="match status" value="1"/>
</dbReference>
<dbReference type="GO" id="GO:0051539">
    <property type="term" value="F:4 iron, 4 sulfur cluster binding"/>
    <property type="evidence" value="ECO:0007669"/>
    <property type="project" value="UniProtKB-KW"/>
</dbReference>
<evidence type="ECO:0000256" key="5">
    <source>
        <dbReference type="ARBA" id="ARBA00023014"/>
    </source>
</evidence>
<sequence length="267" mass="30008">MITENTDDLIGYFVGCTSAYRNNELVTATSRVLDKLGVEFIVFPDEVCCGSVLFRTGLNDDALELVNHNITMIRELGIKTLVFSCAGCLSTFTKEYTKYAKGNLGFDLYHLTQFVPKIAKEKNLTIKYRKRTKDNPLVVTYHDPCHLARYCDIYDEPRELINMIEGLKLIEMKHNKKMAWCCGAGGGVRALYGEISTDIASNRLDETTACWEHINEDRLKEALETEAETLVSSCVFCKNNLSLASKEANSGLPVLDLSQILEESEFS</sequence>
<keyword evidence="4" id="KW-0408">Iron</keyword>
<dbReference type="InterPro" id="IPR051460">
    <property type="entry name" value="HdrC_iron-sulfur_subunit"/>
</dbReference>
<dbReference type="Pfam" id="PF02754">
    <property type="entry name" value="CCG"/>
    <property type="match status" value="2"/>
</dbReference>
<protein>
    <recommendedName>
        <fullName evidence="6">Cysteine-rich domain-containing protein</fullName>
    </recommendedName>
</protein>
<feature type="domain" description="Cysteine-rich" evidence="6">
    <location>
        <begin position="139"/>
        <end position="241"/>
    </location>
</feature>
<dbReference type="AlphaFoldDB" id="A0A0F9MYM3"/>
<organism evidence="7">
    <name type="scientific">marine sediment metagenome</name>
    <dbReference type="NCBI Taxonomy" id="412755"/>
    <lineage>
        <taxon>unclassified sequences</taxon>
        <taxon>metagenomes</taxon>
        <taxon>ecological metagenomes</taxon>
    </lineage>
</organism>
<dbReference type="GO" id="GO:0046872">
    <property type="term" value="F:metal ion binding"/>
    <property type="evidence" value="ECO:0007669"/>
    <property type="project" value="UniProtKB-KW"/>
</dbReference>
<dbReference type="InterPro" id="IPR004017">
    <property type="entry name" value="Cys_rich_dom"/>
</dbReference>
<dbReference type="GO" id="GO:0005886">
    <property type="term" value="C:plasma membrane"/>
    <property type="evidence" value="ECO:0007669"/>
    <property type="project" value="TreeGrafter"/>
</dbReference>
<keyword evidence="3" id="KW-0560">Oxidoreductase</keyword>
<evidence type="ECO:0000256" key="1">
    <source>
        <dbReference type="ARBA" id="ARBA00022485"/>
    </source>
</evidence>
<dbReference type="PANTHER" id="PTHR43255">
    <property type="entry name" value="IRON-SULFUR-BINDING OXIDOREDUCTASE FADF-RELATED-RELATED"/>
    <property type="match status" value="1"/>
</dbReference>
<keyword evidence="5" id="KW-0411">Iron-sulfur</keyword>